<protein>
    <submittedName>
        <fullName evidence="7">N-acyl homoserine lactonase family protein</fullName>
    </submittedName>
</protein>
<organism evidence="7 8">
    <name type="scientific">Streptomyces thermocoprophilus</name>
    <dbReference type="NCBI Taxonomy" id="78356"/>
    <lineage>
        <taxon>Bacteria</taxon>
        <taxon>Bacillati</taxon>
        <taxon>Actinomycetota</taxon>
        <taxon>Actinomycetes</taxon>
        <taxon>Kitasatosporales</taxon>
        <taxon>Streptomycetaceae</taxon>
        <taxon>Streptomyces</taxon>
    </lineage>
</organism>
<reference evidence="7 8" key="1">
    <citation type="submission" date="2024-09" db="EMBL/GenBank/DDBJ databases">
        <authorList>
            <person name="Sun Q."/>
            <person name="Mori K."/>
        </authorList>
    </citation>
    <scope>NUCLEOTIDE SEQUENCE [LARGE SCALE GENOMIC DNA]</scope>
    <source>
        <strain evidence="7 8">JCM 10918</strain>
    </source>
</reference>
<evidence type="ECO:0000313" key="8">
    <source>
        <dbReference type="Proteomes" id="UP001589703"/>
    </source>
</evidence>
<name>A0ABV5V976_9ACTN</name>
<dbReference type="Proteomes" id="UP001589703">
    <property type="component" value="Unassembled WGS sequence"/>
</dbReference>
<dbReference type="InterPro" id="IPR051013">
    <property type="entry name" value="MBL_superfamily_lactonases"/>
</dbReference>
<dbReference type="PANTHER" id="PTHR42978">
    <property type="entry name" value="QUORUM-QUENCHING LACTONASE YTNP-RELATED-RELATED"/>
    <property type="match status" value="1"/>
</dbReference>
<dbReference type="Pfam" id="PF00753">
    <property type="entry name" value="Lactamase_B"/>
    <property type="match status" value="1"/>
</dbReference>
<sequence length="263" mass="29747">MSVRLRLTTVDAGPFIMPRADLMHGAEGTATVPSTVVVIEHATHGLILIDTGINHRVADPEEADAYWGPGLREAYGAQGFTRDHAIDAQLRRLGHRTEDVRYVVYSHLHLDHAGGMSYFPHAVHVVQHEELRHAWWPDRWTARGYAFRDYRDCRDFDFLELDGDTDLFLDGSVRVVRTTGHTPGHQGIVLDLEHRGRVAFMGDAGHLREGVANDVPQLSDWNVQQKLLTYGRLRALRRAGVRVFLSHDPDDFAELPHDGEVWD</sequence>
<dbReference type="RefSeq" id="WP_356759224.1">
    <property type="nucleotide sequence ID" value="NZ_JBHMAR010000003.1"/>
</dbReference>
<evidence type="ECO:0000256" key="1">
    <source>
        <dbReference type="ARBA" id="ARBA00001947"/>
    </source>
</evidence>
<proteinExistence type="inferred from homology"/>
<keyword evidence="3" id="KW-0479">Metal-binding</keyword>
<dbReference type="InterPro" id="IPR001279">
    <property type="entry name" value="Metallo-B-lactamas"/>
</dbReference>
<evidence type="ECO:0000256" key="4">
    <source>
        <dbReference type="ARBA" id="ARBA00022801"/>
    </source>
</evidence>
<comment type="caution">
    <text evidence="7">The sequence shown here is derived from an EMBL/GenBank/DDBJ whole genome shotgun (WGS) entry which is preliminary data.</text>
</comment>
<evidence type="ECO:0000256" key="5">
    <source>
        <dbReference type="ARBA" id="ARBA00022833"/>
    </source>
</evidence>
<dbReference type="CDD" id="cd07729">
    <property type="entry name" value="AHL_lactonase_MBL-fold"/>
    <property type="match status" value="1"/>
</dbReference>
<dbReference type="EMBL" id="JBHMAR010000003">
    <property type="protein sequence ID" value="MFB9734386.1"/>
    <property type="molecule type" value="Genomic_DNA"/>
</dbReference>
<feature type="domain" description="Metallo-beta-lactamase" evidence="6">
    <location>
        <begin position="33"/>
        <end position="247"/>
    </location>
</feature>
<evidence type="ECO:0000256" key="2">
    <source>
        <dbReference type="ARBA" id="ARBA00007749"/>
    </source>
</evidence>
<keyword evidence="5" id="KW-0862">Zinc</keyword>
<dbReference type="InterPro" id="IPR036866">
    <property type="entry name" value="RibonucZ/Hydroxyglut_hydro"/>
</dbReference>
<evidence type="ECO:0000256" key="3">
    <source>
        <dbReference type="ARBA" id="ARBA00022723"/>
    </source>
</evidence>
<dbReference type="SUPFAM" id="SSF56281">
    <property type="entry name" value="Metallo-hydrolase/oxidoreductase"/>
    <property type="match status" value="1"/>
</dbReference>
<gene>
    <name evidence="7" type="ORF">ACFFRO_04395</name>
</gene>
<dbReference type="Gene3D" id="3.60.15.10">
    <property type="entry name" value="Ribonuclease Z/Hydroxyacylglutathione hydrolase-like"/>
    <property type="match status" value="1"/>
</dbReference>
<evidence type="ECO:0000259" key="6">
    <source>
        <dbReference type="SMART" id="SM00849"/>
    </source>
</evidence>
<dbReference type="PANTHER" id="PTHR42978:SF2">
    <property type="entry name" value="102 KBASES UNSTABLE REGION: FROM 1 TO 119443"/>
    <property type="match status" value="1"/>
</dbReference>
<comment type="similarity">
    <text evidence="2">Belongs to the metallo-beta-lactamase superfamily.</text>
</comment>
<keyword evidence="8" id="KW-1185">Reference proteome</keyword>
<accession>A0ABV5V976</accession>
<keyword evidence="4" id="KW-0378">Hydrolase</keyword>
<comment type="cofactor">
    <cofactor evidence="1">
        <name>Zn(2+)</name>
        <dbReference type="ChEBI" id="CHEBI:29105"/>
    </cofactor>
</comment>
<dbReference type="SMART" id="SM00849">
    <property type="entry name" value="Lactamase_B"/>
    <property type="match status" value="1"/>
</dbReference>
<evidence type="ECO:0000313" key="7">
    <source>
        <dbReference type="EMBL" id="MFB9734386.1"/>
    </source>
</evidence>